<evidence type="ECO:0000256" key="2">
    <source>
        <dbReference type="ARBA" id="ARBA00022833"/>
    </source>
</evidence>
<name>A0A804RAR6_MAIZE</name>
<dbReference type="InterPro" id="IPR024610">
    <property type="entry name" value="ING_N_histone-binding"/>
</dbReference>
<organism evidence="8 9">
    <name type="scientific">Zea mays</name>
    <name type="common">Maize</name>
    <dbReference type="NCBI Taxonomy" id="4577"/>
    <lineage>
        <taxon>Eukaryota</taxon>
        <taxon>Viridiplantae</taxon>
        <taxon>Streptophyta</taxon>
        <taxon>Embryophyta</taxon>
        <taxon>Tracheophyta</taxon>
        <taxon>Spermatophyta</taxon>
        <taxon>Magnoliopsida</taxon>
        <taxon>Liliopsida</taxon>
        <taxon>Poales</taxon>
        <taxon>Poaceae</taxon>
        <taxon>PACMAD clade</taxon>
        <taxon>Panicoideae</taxon>
        <taxon>Andropogonodae</taxon>
        <taxon>Andropogoneae</taxon>
        <taxon>Tripsacinae</taxon>
        <taxon>Zea</taxon>
    </lineage>
</organism>
<reference evidence="8" key="3">
    <citation type="submission" date="2021-05" db="UniProtKB">
        <authorList>
            <consortium name="EnsemblPlants"/>
        </authorList>
    </citation>
    <scope>IDENTIFICATION</scope>
    <source>
        <strain evidence="8">cv. B73</strain>
    </source>
</reference>
<keyword evidence="3" id="KW-0156">Chromatin regulator</keyword>
<dbReference type="InterPro" id="IPR011011">
    <property type="entry name" value="Znf_FYVE_PHD"/>
</dbReference>
<dbReference type="Proteomes" id="UP000007305">
    <property type="component" value="Chromosome 9"/>
</dbReference>
<keyword evidence="5" id="KW-0804">Transcription</keyword>
<dbReference type="AlphaFoldDB" id="A0A804RAR6"/>
<dbReference type="GeneID" id="100282463"/>
<keyword evidence="9" id="KW-1185">Reference proteome</keyword>
<dbReference type="PANTHER" id="PTHR10333:SF103">
    <property type="entry name" value="INHIBITOR OF GROWTH PROTEIN 3"/>
    <property type="match status" value="1"/>
</dbReference>
<keyword evidence="2" id="KW-0862">Zinc</keyword>
<feature type="domain" description="Inhibitor of growth protein N-terminal histone-binding" evidence="7">
    <location>
        <begin position="3"/>
        <end position="111"/>
    </location>
</feature>
<dbReference type="Gramene" id="Zm00001eb402910_T001">
    <property type="protein sequence ID" value="Zm00001eb402910_P001"/>
    <property type="gene ID" value="Zm00001eb402910"/>
</dbReference>
<protein>
    <recommendedName>
        <fullName evidence="7">Inhibitor of growth protein N-terminal histone-binding domain-containing protein</fullName>
    </recommendedName>
</protein>
<evidence type="ECO:0000256" key="3">
    <source>
        <dbReference type="ARBA" id="ARBA00022853"/>
    </source>
</evidence>
<dbReference type="GO" id="GO:0006325">
    <property type="term" value="P:chromatin organization"/>
    <property type="evidence" value="ECO:0007669"/>
    <property type="project" value="UniProtKB-KW"/>
</dbReference>
<reference evidence="9" key="1">
    <citation type="journal article" date="2009" name="Science">
        <title>The B73 maize genome: complexity, diversity, and dynamics.</title>
        <authorList>
            <person name="Schnable P.S."/>
            <person name="Ware D."/>
            <person name="Fulton R.S."/>
            <person name="Stein J.C."/>
            <person name="Wei F."/>
            <person name="Pasternak S."/>
            <person name="Liang C."/>
            <person name="Zhang J."/>
            <person name="Fulton L."/>
            <person name="Graves T.A."/>
            <person name="Minx P."/>
            <person name="Reily A.D."/>
            <person name="Courtney L."/>
            <person name="Kruchowski S.S."/>
            <person name="Tomlinson C."/>
            <person name="Strong C."/>
            <person name="Delehaunty K."/>
            <person name="Fronick C."/>
            <person name="Courtney B."/>
            <person name="Rock S.M."/>
            <person name="Belter E."/>
            <person name="Du F."/>
            <person name="Kim K."/>
            <person name="Abbott R.M."/>
            <person name="Cotton M."/>
            <person name="Levy A."/>
            <person name="Marchetto P."/>
            <person name="Ochoa K."/>
            <person name="Jackson S.M."/>
            <person name="Gillam B."/>
            <person name="Chen W."/>
            <person name="Yan L."/>
            <person name="Higginbotham J."/>
            <person name="Cardenas M."/>
            <person name="Waligorski J."/>
            <person name="Applebaum E."/>
            <person name="Phelps L."/>
            <person name="Falcone J."/>
            <person name="Kanchi K."/>
            <person name="Thane T."/>
            <person name="Scimone A."/>
            <person name="Thane N."/>
            <person name="Henke J."/>
            <person name="Wang T."/>
            <person name="Ruppert J."/>
            <person name="Shah N."/>
            <person name="Rotter K."/>
            <person name="Hodges J."/>
            <person name="Ingenthron E."/>
            <person name="Cordes M."/>
            <person name="Kohlberg S."/>
            <person name="Sgro J."/>
            <person name="Delgado B."/>
            <person name="Mead K."/>
            <person name="Chinwalla A."/>
            <person name="Leonard S."/>
            <person name="Crouse K."/>
            <person name="Collura K."/>
            <person name="Kudrna D."/>
            <person name="Currie J."/>
            <person name="He R."/>
            <person name="Angelova A."/>
            <person name="Rajasekar S."/>
            <person name="Mueller T."/>
            <person name="Lomeli R."/>
            <person name="Scara G."/>
            <person name="Ko A."/>
            <person name="Delaney K."/>
            <person name="Wissotski M."/>
            <person name="Lopez G."/>
            <person name="Campos D."/>
            <person name="Braidotti M."/>
            <person name="Ashley E."/>
            <person name="Golser W."/>
            <person name="Kim H."/>
            <person name="Lee S."/>
            <person name="Lin J."/>
            <person name="Dujmic Z."/>
            <person name="Kim W."/>
            <person name="Talag J."/>
            <person name="Zuccolo A."/>
            <person name="Fan C."/>
            <person name="Sebastian A."/>
            <person name="Kramer M."/>
            <person name="Spiegel L."/>
            <person name="Nascimento L."/>
            <person name="Zutavern T."/>
            <person name="Miller B."/>
            <person name="Ambroise C."/>
            <person name="Muller S."/>
            <person name="Spooner W."/>
            <person name="Narechania A."/>
            <person name="Ren L."/>
            <person name="Wei S."/>
            <person name="Kumari S."/>
            <person name="Faga B."/>
            <person name="Levy M.J."/>
            <person name="McMahan L."/>
            <person name="Van Buren P."/>
            <person name="Vaughn M.W."/>
            <person name="Ying K."/>
            <person name="Yeh C.-T."/>
            <person name="Emrich S.J."/>
            <person name="Jia Y."/>
            <person name="Kalyanaraman A."/>
            <person name="Hsia A.-P."/>
            <person name="Barbazuk W.B."/>
            <person name="Baucom R.S."/>
            <person name="Brutnell T.P."/>
            <person name="Carpita N.C."/>
            <person name="Chaparro C."/>
            <person name="Chia J.-M."/>
            <person name="Deragon J.-M."/>
            <person name="Estill J.C."/>
            <person name="Fu Y."/>
            <person name="Jeddeloh J.A."/>
            <person name="Han Y."/>
            <person name="Lee H."/>
            <person name="Li P."/>
            <person name="Lisch D.R."/>
            <person name="Liu S."/>
            <person name="Liu Z."/>
            <person name="Nagel D.H."/>
            <person name="McCann M.C."/>
            <person name="SanMiguel P."/>
            <person name="Myers A.M."/>
            <person name="Nettleton D."/>
            <person name="Nguyen J."/>
            <person name="Penning B.W."/>
            <person name="Ponnala L."/>
            <person name="Schneider K.L."/>
            <person name="Schwartz D.C."/>
            <person name="Sharma A."/>
            <person name="Soderlund C."/>
            <person name="Springer N.M."/>
            <person name="Sun Q."/>
            <person name="Wang H."/>
            <person name="Waterman M."/>
            <person name="Westerman R."/>
            <person name="Wolfgruber T.K."/>
            <person name="Yang L."/>
            <person name="Yu Y."/>
            <person name="Zhang L."/>
            <person name="Zhou S."/>
            <person name="Zhu Q."/>
            <person name="Bennetzen J.L."/>
            <person name="Dawe R.K."/>
            <person name="Jiang J."/>
            <person name="Jiang N."/>
            <person name="Presting G.G."/>
            <person name="Wessler S.R."/>
            <person name="Aluru S."/>
            <person name="Martienssen R.A."/>
            <person name="Clifton S.W."/>
            <person name="McCombie W.R."/>
            <person name="Wing R.A."/>
            <person name="Wilson R.K."/>
        </authorList>
    </citation>
    <scope>NUCLEOTIDE SEQUENCE [LARGE SCALE GENOMIC DNA]</scope>
    <source>
        <strain evidence="9">cv. B73</strain>
    </source>
</reference>
<feature type="region of interest" description="Disordered" evidence="6">
    <location>
        <begin position="140"/>
        <end position="178"/>
    </location>
</feature>
<dbReference type="EnsemblPlants" id="Zm00001eb402910_T001">
    <property type="protein sequence ID" value="Zm00001eb402910_P001"/>
    <property type="gene ID" value="Zm00001eb402910"/>
</dbReference>
<dbReference type="OrthoDB" id="5411773at2759"/>
<proteinExistence type="evidence at protein level"/>
<dbReference type="SUPFAM" id="SSF57903">
    <property type="entry name" value="FYVE/PHD zinc finger"/>
    <property type="match status" value="1"/>
</dbReference>
<reference evidence="8" key="2">
    <citation type="submission" date="2019-07" db="EMBL/GenBank/DDBJ databases">
        <authorList>
            <person name="Seetharam A."/>
            <person name="Woodhouse M."/>
            <person name="Cannon E."/>
        </authorList>
    </citation>
    <scope>NUCLEOTIDE SEQUENCE [LARGE SCALE GENOMIC DNA]</scope>
    <source>
        <strain evidence="8">cv. B73</strain>
    </source>
</reference>
<evidence type="ECO:0000256" key="5">
    <source>
        <dbReference type="ARBA" id="ARBA00023163"/>
    </source>
</evidence>
<dbReference type="InterPro" id="IPR028651">
    <property type="entry name" value="ING_fam"/>
</dbReference>
<dbReference type="InterPro" id="IPR013083">
    <property type="entry name" value="Znf_RING/FYVE/PHD"/>
</dbReference>
<dbReference type="InParanoid" id="A0A804RAR6"/>
<evidence type="ECO:0000256" key="6">
    <source>
        <dbReference type="SAM" id="MobiDB-lite"/>
    </source>
</evidence>
<gene>
    <name evidence="8" type="primary">LOC100282463</name>
</gene>
<dbReference type="RefSeq" id="XP_008658601.1">
    <property type="nucleotide sequence ID" value="XM_008660379.3"/>
</dbReference>
<dbReference type="CDD" id="cd17015">
    <property type="entry name" value="ING_plant"/>
    <property type="match status" value="1"/>
</dbReference>
<evidence type="ECO:0000313" key="9">
    <source>
        <dbReference type="Proteomes" id="UP000007305"/>
    </source>
</evidence>
<keyword evidence="4" id="KW-0805">Transcription regulation</keyword>
<accession>A0A804RAR6</accession>
<keyword evidence="1" id="KW-0479">Metal-binding</keyword>
<evidence type="ECO:0000259" key="7">
    <source>
        <dbReference type="SMART" id="SM01408"/>
    </source>
</evidence>
<evidence type="ECO:0000256" key="1">
    <source>
        <dbReference type="ARBA" id="ARBA00022771"/>
    </source>
</evidence>
<evidence type="ECO:0000313" key="8">
    <source>
        <dbReference type="EnsemblPlants" id="Zm00001eb402910_P001"/>
    </source>
</evidence>
<keyword evidence="10" id="KW-1267">Proteomics identification</keyword>
<evidence type="ECO:0007829" key="10">
    <source>
        <dbReference type="PeptideAtlas" id="A0A804RAR6"/>
    </source>
</evidence>
<evidence type="ECO:0000256" key="4">
    <source>
        <dbReference type="ARBA" id="ARBA00023015"/>
    </source>
</evidence>
<dbReference type="Gene3D" id="3.30.40.10">
    <property type="entry name" value="Zinc/RING finger domain, C3HC4 (zinc finger)"/>
    <property type="match status" value="1"/>
</dbReference>
<dbReference type="Gene3D" id="6.10.140.1740">
    <property type="match status" value="1"/>
</dbReference>
<dbReference type="GO" id="GO:0008270">
    <property type="term" value="F:zinc ion binding"/>
    <property type="evidence" value="ECO:0007669"/>
    <property type="project" value="UniProtKB-KW"/>
</dbReference>
<keyword evidence="1" id="KW-0863">Zinc-finger</keyword>
<dbReference type="PANTHER" id="PTHR10333">
    <property type="entry name" value="INHIBITOR OF GROWTH PROTEIN"/>
    <property type="match status" value="1"/>
</dbReference>
<sequence length="303" mass="32841">MGFLEDFQASVEALPSMLHRNYSLMRELDKSLHGVQLENEQRCQQEIEDIKHGLESGSITYDPAKLKFSEEAMEEQKHCVRIADEKVALATQTYDLVDAHIQQLDQFMRKLEEIRQGKEAAAAVTAGTAVATTATPTVNAGATTADANPKSGRSGERGRGGRKKAKVPTEQSVPVPVPLPPIDLELPVDPNEPTYCLCNQVSYGEMVACDNPNVCDMPFVYSSFDKFHFSCPCFGCISLSYPFGSAKSSGITMAVWASRSNPRESGIAQTASDSRRSEKASDMQSTGCCASVSLLVNCVADVG</sequence>
<dbReference type="FunCoup" id="A0A804RAR6">
    <property type="interactions" value="511"/>
</dbReference>
<dbReference type="SMART" id="SM01408">
    <property type="entry name" value="ING"/>
    <property type="match status" value="1"/>
</dbReference>
<dbReference type="Pfam" id="PF12998">
    <property type="entry name" value="ING"/>
    <property type="match status" value="1"/>
</dbReference>